<accession>A0A1Y0EJA7</accession>
<evidence type="ECO:0000313" key="4">
    <source>
        <dbReference type="Proteomes" id="UP000196138"/>
    </source>
</evidence>
<feature type="compositionally biased region" description="Low complexity" evidence="2">
    <location>
        <begin position="132"/>
        <end position="147"/>
    </location>
</feature>
<reference evidence="3 4" key="1">
    <citation type="submission" date="2017-05" db="EMBL/GenBank/DDBJ databases">
        <authorList>
            <person name="Song R."/>
            <person name="Chenine A.L."/>
            <person name="Ruprecht R.M."/>
        </authorList>
    </citation>
    <scope>NUCLEOTIDE SEQUENCE [LARGE SCALE GENOMIC DNA]</scope>
    <source>
        <strain evidence="3 4">DSM 26136</strain>
    </source>
</reference>
<evidence type="ECO:0000256" key="2">
    <source>
        <dbReference type="SAM" id="MobiDB-lite"/>
    </source>
</evidence>
<dbReference type="PANTHER" id="PTHR35024:SF4">
    <property type="entry name" value="POLYMER-FORMING CYTOSKELETAL PROTEIN"/>
    <property type="match status" value="1"/>
</dbReference>
<organism evidence="3 4">
    <name type="scientific">Comamonas serinivorans</name>
    <dbReference type="NCBI Taxonomy" id="1082851"/>
    <lineage>
        <taxon>Bacteria</taxon>
        <taxon>Pseudomonadati</taxon>
        <taxon>Pseudomonadota</taxon>
        <taxon>Betaproteobacteria</taxon>
        <taxon>Burkholderiales</taxon>
        <taxon>Comamonadaceae</taxon>
        <taxon>Comamonas</taxon>
    </lineage>
</organism>
<dbReference type="EMBL" id="CP021455">
    <property type="protein sequence ID" value="ARU03666.1"/>
    <property type="molecule type" value="Genomic_DNA"/>
</dbReference>
<keyword evidence="4" id="KW-1185">Reference proteome</keyword>
<feature type="region of interest" description="Disordered" evidence="2">
    <location>
        <begin position="128"/>
        <end position="180"/>
    </location>
</feature>
<dbReference type="AlphaFoldDB" id="A0A1Y0EJA7"/>
<dbReference type="Proteomes" id="UP000196138">
    <property type="component" value="Chromosome"/>
</dbReference>
<dbReference type="InterPro" id="IPR007607">
    <property type="entry name" value="BacA/B"/>
</dbReference>
<evidence type="ECO:0000313" key="3">
    <source>
        <dbReference type="EMBL" id="ARU03666.1"/>
    </source>
</evidence>
<gene>
    <name evidence="3" type="ORF">CCO03_02255</name>
</gene>
<dbReference type="Pfam" id="PF04519">
    <property type="entry name" value="Bactofilin"/>
    <property type="match status" value="1"/>
</dbReference>
<feature type="region of interest" description="Disordered" evidence="2">
    <location>
        <begin position="1"/>
        <end position="20"/>
    </location>
</feature>
<dbReference type="OrthoDB" id="8903691at2"/>
<protein>
    <recommendedName>
        <fullName evidence="5">Cell shape determination protein CcmA</fullName>
    </recommendedName>
</protein>
<proteinExistence type="inferred from homology"/>
<evidence type="ECO:0000256" key="1">
    <source>
        <dbReference type="ARBA" id="ARBA00044755"/>
    </source>
</evidence>
<sequence length="180" mass="18035">MSAMTLPTPSQAPRGLLPKGSQLRGELNVAQGLRIEGELYGNVRALDSQGATVVVADGATVIGAIEAAHVIVQGQVQGPIVATQQLQVLAGAQIDGELHYLHLDLHPQALVRGSLIPILGVSDAQALPSTTAGASDEGAAADAAPAQADDEAKGPTARAVKGEADPEAEGGAVPSTPAHV</sequence>
<dbReference type="KEGG" id="cser:CCO03_02255"/>
<evidence type="ECO:0008006" key="5">
    <source>
        <dbReference type="Google" id="ProtNLM"/>
    </source>
</evidence>
<dbReference type="PANTHER" id="PTHR35024">
    <property type="entry name" value="HYPOTHETICAL CYTOSOLIC PROTEIN"/>
    <property type="match status" value="1"/>
</dbReference>
<name>A0A1Y0EJA7_9BURK</name>
<comment type="similarity">
    <text evidence="1">Belongs to the bactofilin family.</text>
</comment>
<dbReference type="RefSeq" id="WP_087276709.1">
    <property type="nucleotide sequence ID" value="NZ_CP021455.1"/>
</dbReference>
<feature type="compositionally biased region" description="Polar residues" evidence="2">
    <location>
        <begin position="1"/>
        <end position="11"/>
    </location>
</feature>